<dbReference type="SUPFAM" id="SSF46785">
    <property type="entry name" value="Winged helix' DNA-binding domain"/>
    <property type="match status" value="1"/>
</dbReference>
<comment type="caution">
    <text evidence="6">The sequence shown here is derived from an EMBL/GenBank/DDBJ whole genome shotgun (WGS) entry which is preliminary data.</text>
</comment>
<feature type="domain" description="HTH lysR-type" evidence="5">
    <location>
        <begin position="1"/>
        <end position="58"/>
    </location>
</feature>
<dbReference type="InterPro" id="IPR036390">
    <property type="entry name" value="WH_DNA-bd_sf"/>
</dbReference>
<reference evidence="6 7" key="1">
    <citation type="submission" date="2024-04" db="EMBL/GenBank/DDBJ databases">
        <title>Draft genome sequence of Sessilibacter corallicola NBRC 116591.</title>
        <authorList>
            <person name="Miyakawa T."/>
            <person name="Kusuya Y."/>
            <person name="Miura T."/>
        </authorList>
    </citation>
    <scope>NUCLEOTIDE SEQUENCE [LARGE SCALE GENOMIC DNA]</scope>
    <source>
        <strain evidence="6 7">KU-00831-HH</strain>
    </source>
</reference>
<dbReference type="PANTHER" id="PTHR30537">
    <property type="entry name" value="HTH-TYPE TRANSCRIPTIONAL REGULATOR"/>
    <property type="match status" value="1"/>
</dbReference>
<dbReference type="PROSITE" id="PS50931">
    <property type="entry name" value="HTH_LYSR"/>
    <property type="match status" value="1"/>
</dbReference>
<evidence type="ECO:0000313" key="6">
    <source>
        <dbReference type="EMBL" id="GAA6167141.1"/>
    </source>
</evidence>
<evidence type="ECO:0000256" key="1">
    <source>
        <dbReference type="ARBA" id="ARBA00009437"/>
    </source>
</evidence>
<dbReference type="CDD" id="cd08422">
    <property type="entry name" value="PBP2_CrgA_like"/>
    <property type="match status" value="1"/>
</dbReference>
<dbReference type="Proteomes" id="UP001465153">
    <property type="component" value="Unassembled WGS sequence"/>
</dbReference>
<protein>
    <submittedName>
        <fullName evidence="6">LysR family transcriptional regulator</fullName>
    </submittedName>
</protein>
<dbReference type="InterPro" id="IPR000847">
    <property type="entry name" value="LysR_HTH_N"/>
</dbReference>
<evidence type="ECO:0000256" key="3">
    <source>
        <dbReference type="ARBA" id="ARBA00023125"/>
    </source>
</evidence>
<accession>A0ABQ0A692</accession>
<dbReference type="SUPFAM" id="SSF53850">
    <property type="entry name" value="Periplasmic binding protein-like II"/>
    <property type="match status" value="1"/>
</dbReference>
<dbReference type="InterPro" id="IPR036388">
    <property type="entry name" value="WH-like_DNA-bd_sf"/>
</dbReference>
<evidence type="ECO:0000256" key="2">
    <source>
        <dbReference type="ARBA" id="ARBA00023015"/>
    </source>
</evidence>
<keyword evidence="2" id="KW-0805">Transcription regulation</keyword>
<evidence type="ECO:0000313" key="7">
    <source>
        <dbReference type="Proteomes" id="UP001465153"/>
    </source>
</evidence>
<gene>
    <name evidence="6" type="ORF">NBRC116591_09510</name>
</gene>
<dbReference type="InterPro" id="IPR005119">
    <property type="entry name" value="LysR_subst-bd"/>
</dbReference>
<comment type="similarity">
    <text evidence="1">Belongs to the LysR transcriptional regulatory family.</text>
</comment>
<dbReference type="Gene3D" id="3.40.190.290">
    <property type="match status" value="1"/>
</dbReference>
<dbReference type="Pfam" id="PF03466">
    <property type="entry name" value="LysR_substrate"/>
    <property type="match status" value="1"/>
</dbReference>
<proteinExistence type="inferred from homology"/>
<keyword evidence="7" id="KW-1185">Reference proteome</keyword>
<dbReference type="Pfam" id="PF00126">
    <property type="entry name" value="HTH_1"/>
    <property type="match status" value="1"/>
</dbReference>
<dbReference type="InterPro" id="IPR058163">
    <property type="entry name" value="LysR-type_TF_proteobact-type"/>
</dbReference>
<dbReference type="PRINTS" id="PR00039">
    <property type="entry name" value="HTHLYSR"/>
</dbReference>
<dbReference type="PANTHER" id="PTHR30537:SF21">
    <property type="entry name" value="HTH-TYPE TRANSCRIPTIONAL REGULATOR SINR-RELATED"/>
    <property type="match status" value="1"/>
</dbReference>
<sequence>MNLEGLSLFIQTADSGSITKAAANLDISTAAASAALKRLEKQLGATLFIRSTRHLRITEEGERYLVHARNALESLRLGQESMQSLKGEISGKLRISVPSDLGRNLLMHCFDRITDQHPKLSVNLILGDSITDFFIDRVDLAIRYGTLEDSSSVAFKLADLERVLCAAPSYLAKHGMPRTPEELHNHNCLCFQLNNRIYNQWEFSQTAKADTKKIIVKVSGNRTANDGELVRRWLVNGKGIGYKSKFDIAEDLKDGKLVRLLPNYKTATTELNLICPNKNRITPSVLLIRDLLREDFIKL</sequence>
<evidence type="ECO:0000259" key="5">
    <source>
        <dbReference type="PROSITE" id="PS50931"/>
    </source>
</evidence>
<name>A0ABQ0A692_9GAMM</name>
<organism evidence="6 7">
    <name type="scientific">Sessilibacter corallicola</name>
    <dbReference type="NCBI Taxonomy" id="2904075"/>
    <lineage>
        <taxon>Bacteria</taxon>
        <taxon>Pseudomonadati</taxon>
        <taxon>Pseudomonadota</taxon>
        <taxon>Gammaproteobacteria</taxon>
        <taxon>Cellvibrionales</taxon>
        <taxon>Cellvibrionaceae</taxon>
        <taxon>Sessilibacter</taxon>
    </lineage>
</organism>
<evidence type="ECO:0000256" key="4">
    <source>
        <dbReference type="ARBA" id="ARBA00023163"/>
    </source>
</evidence>
<dbReference type="EMBL" id="BAABWN010000002">
    <property type="protein sequence ID" value="GAA6167141.1"/>
    <property type="molecule type" value="Genomic_DNA"/>
</dbReference>
<dbReference type="RefSeq" id="WP_353301856.1">
    <property type="nucleotide sequence ID" value="NZ_BAABWN010000002.1"/>
</dbReference>
<keyword evidence="4" id="KW-0804">Transcription</keyword>
<dbReference type="Gene3D" id="1.10.10.10">
    <property type="entry name" value="Winged helix-like DNA-binding domain superfamily/Winged helix DNA-binding domain"/>
    <property type="match status" value="1"/>
</dbReference>
<keyword evidence="3" id="KW-0238">DNA-binding</keyword>